<keyword evidence="2 4" id="KW-0238">DNA-binding</keyword>
<dbReference type="EMBL" id="BMCM01000001">
    <property type="protein sequence ID" value="GGD70556.1"/>
    <property type="molecule type" value="Genomic_DNA"/>
</dbReference>
<dbReference type="Pfam" id="PF00440">
    <property type="entry name" value="TetR_N"/>
    <property type="match status" value="1"/>
</dbReference>
<reference evidence="7" key="1">
    <citation type="journal article" date="2019" name="Int. J. Syst. Evol. Microbiol.">
        <title>The Global Catalogue of Microorganisms (GCM) 10K type strain sequencing project: providing services to taxonomists for standard genome sequencing and annotation.</title>
        <authorList>
            <consortium name="The Broad Institute Genomics Platform"/>
            <consortium name="The Broad Institute Genome Sequencing Center for Infectious Disease"/>
            <person name="Wu L."/>
            <person name="Ma J."/>
        </authorList>
    </citation>
    <scope>NUCLEOTIDE SEQUENCE [LARGE SCALE GENOMIC DNA]</scope>
    <source>
        <strain evidence="7">CCM 7640</strain>
    </source>
</reference>
<keyword evidence="3" id="KW-0804">Transcription</keyword>
<proteinExistence type="predicted"/>
<evidence type="ECO:0000256" key="4">
    <source>
        <dbReference type="PROSITE-ProRule" id="PRU00335"/>
    </source>
</evidence>
<dbReference type="InterPro" id="IPR009057">
    <property type="entry name" value="Homeodomain-like_sf"/>
</dbReference>
<dbReference type="PROSITE" id="PS50977">
    <property type="entry name" value="HTH_TETR_2"/>
    <property type="match status" value="1"/>
</dbReference>
<gene>
    <name evidence="6" type="ORF">GCM10007269_12200</name>
</gene>
<evidence type="ECO:0000256" key="2">
    <source>
        <dbReference type="ARBA" id="ARBA00023125"/>
    </source>
</evidence>
<keyword evidence="1" id="KW-0805">Transcription regulation</keyword>
<dbReference type="Gene3D" id="1.10.357.10">
    <property type="entry name" value="Tetracycline Repressor, domain 2"/>
    <property type="match status" value="1"/>
</dbReference>
<comment type="caution">
    <text evidence="6">The sequence shown here is derived from an EMBL/GenBank/DDBJ whole genome shotgun (WGS) entry which is preliminary data.</text>
</comment>
<dbReference type="PANTHER" id="PTHR30055">
    <property type="entry name" value="HTH-TYPE TRANSCRIPTIONAL REGULATOR RUTR"/>
    <property type="match status" value="1"/>
</dbReference>
<dbReference type="SUPFAM" id="SSF46689">
    <property type="entry name" value="Homeodomain-like"/>
    <property type="match status" value="1"/>
</dbReference>
<accession>A0ABQ1RI31</accession>
<dbReference type="Proteomes" id="UP000629365">
    <property type="component" value="Unassembled WGS sequence"/>
</dbReference>
<dbReference type="InterPro" id="IPR001647">
    <property type="entry name" value="HTH_TetR"/>
</dbReference>
<evidence type="ECO:0000313" key="7">
    <source>
        <dbReference type="Proteomes" id="UP000629365"/>
    </source>
</evidence>
<feature type="domain" description="HTH tetR-type" evidence="5">
    <location>
        <begin position="6"/>
        <end position="67"/>
    </location>
</feature>
<protein>
    <submittedName>
        <fullName evidence="6">TetR family transcriptional regulator</fullName>
    </submittedName>
</protein>
<evidence type="ECO:0000313" key="6">
    <source>
        <dbReference type="EMBL" id="GGD70556.1"/>
    </source>
</evidence>
<dbReference type="InterPro" id="IPR050109">
    <property type="entry name" value="HTH-type_TetR-like_transc_reg"/>
</dbReference>
<name>A0ABQ1RI31_9MICO</name>
<organism evidence="6 7">
    <name type="scientific">Microbacterium murale</name>
    <dbReference type="NCBI Taxonomy" id="1081040"/>
    <lineage>
        <taxon>Bacteria</taxon>
        <taxon>Bacillati</taxon>
        <taxon>Actinomycetota</taxon>
        <taxon>Actinomycetes</taxon>
        <taxon>Micrococcales</taxon>
        <taxon>Microbacteriaceae</taxon>
        <taxon>Microbacterium</taxon>
    </lineage>
</organism>
<evidence type="ECO:0000259" key="5">
    <source>
        <dbReference type="PROSITE" id="PS50977"/>
    </source>
</evidence>
<keyword evidence="7" id="KW-1185">Reference proteome</keyword>
<evidence type="ECO:0000256" key="3">
    <source>
        <dbReference type="ARBA" id="ARBA00023163"/>
    </source>
</evidence>
<evidence type="ECO:0000256" key="1">
    <source>
        <dbReference type="ARBA" id="ARBA00023015"/>
    </source>
</evidence>
<sequence>MGQHSDRAREALLDAAEELFAQHGIDAVSNRSIAEHAGSANHSAIAYHFGTREDLIRAMLLRHTVPMAARREELVAELGAEPTVHDVIRCRLLPLVEVLDSLPRPSWRAQFLAQIRAVPSAVAVLEESVDALDVGGDFRSLTAKVDGVSDAIMRARSGIVGHLVLGVCAEYEAQMSAGTHRGSWIKVGYFLIDAAAGMLSAPVTQPGGVLDVRERPRLI</sequence>
<feature type="DNA-binding region" description="H-T-H motif" evidence="4">
    <location>
        <begin position="30"/>
        <end position="49"/>
    </location>
</feature>
<dbReference type="RefSeq" id="WP_188435621.1">
    <property type="nucleotide sequence ID" value="NZ_BMCM01000001.1"/>
</dbReference>
<dbReference type="PANTHER" id="PTHR30055:SF234">
    <property type="entry name" value="HTH-TYPE TRANSCRIPTIONAL REGULATOR BETI"/>
    <property type="match status" value="1"/>
</dbReference>